<keyword evidence="4" id="KW-0862">Zinc</keyword>
<dbReference type="Gene3D" id="3.40.630.10">
    <property type="entry name" value="Zn peptidases"/>
    <property type="match status" value="1"/>
</dbReference>
<organism evidence="6 7">
    <name type="scientific">Paraburkholderia acidisoli</name>
    <dbReference type="NCBI Taxonomy" id="2571748"/>
    <lineage>
        <taxon>Bacteria</taxon>
        <taxon>Pseudomonadati</taxon>
        <taxon>Pseudomonadota</taxon>
        <taxon>Betaproteobacteria</taxon>
        <taxon>Burkholderiales</taxon>
        <taxon>Burkholderiaceae</taxon>
        <taxon>Paraburkholderia</taxon>
    </lineage>
</organism>
<keyword evidence="3" id="KW-0378">Hydrolase</keyword>
<dbReference type="Pfam" id="PF24827">
    <property type="entry name" value="AstE_AspA_cat"/>
    <property type="match status" value="1"/>
</dbReference>
<dbReference type="PANTHER" id="PTHR37326:SF1">
    <property type="entry name" value="BLL3975 PROTEIN"/>
    <property type="match status" value="1"/>
</dbReference>
<sequence length="375" mass="40644">MAHTIEHLPLMRSSPGAARHLKVHRFGEAGARPKVYVQAALHANETPGLLIAHHLVAQLQEADRAGRIRGEVVVVPFANPIGLSENILGTQIGREALDGNGNFNRGFPDLAPQLIARVADQLGDNTEANTQLVRETLVALVDAQQPVNEFKSLQKTLMRLAIDADYVFDLHTELEACVCLVVAPWTQAPLADFIAELDPRMVHVTDTPALFDTVCSRPWFDLARHVGAHKPVPQACVGATLEMRGVTDVDDETAQGDAAALVRFLQRREIIASTEPLAAIAWQGELTPHEAIEFVRTPVCGVVVYRYEVGAIVEPGTVIAEIVDPDADDPARARTPIVATKGGLLYGRTLNRLVRPFDCVAKLAAVQNAPRGTQP</sequence>
<accession>A0A7Z2GQ35</accession>
<comment type="cofactor">
    <cofactor evidence="1">
        <name>Zn(2+)</name>
        <dbReference type="ChEBI" id="CHEBI:29105"/>
    </cofactor>
</comment>
<dbReference type="EMBL" id="CP046915">
    <property type="protein sequence ID" value="QGZ65635.1"/>
    <property type="molecule type" value="Genomic_DNA"/>
</dbReference>
<dbReference type="OrthoDB" id="527673at2"/>
<evidence type="ECO:0000313" key="6">
    <source>
        <dbReference type="EMBL" id="QGZ65635.1"/>
    </source>
</evidence>
<evidence type="ECO:0000256" key="4">
    <source>
        <dbReference type="ARBA" id="ARBA00022833"/>
    </source>
</evidence>
<keyword evidence="2" id="KW-0479">Metal-binding</keyword>
<dbReference type="InterPro" id="IPR055438">
    <property type="entry name" value="AstE_AspA_cat"/>
</dbReference>
<proteinExistence type="predicted"/>
<protein>
    <recommendedName>
        <fullName evidence="5">Succinylglutamate desuccinylase/Aspartoacylase catalytic domain-containing protein</fullName>
    </recommendedName>
</protein>
<dbReference type="GO" id="GO:0016788">
    <property type="term" value="F:hydrolase activity, acting on ester bonds"/>
    <property type="evidence" value="ECO:0007669"/>
    <property type="project" value="InterPro"/>
</dbReference>
<feature type="domain" description="Succinylglutamate desuccinylase/Aspartoacylase catalytic" evidence="5">
    <location>
        <begin position="33"/>
        <end position="264"/>
    </location>
</feature>
<dbReference type="InterPro" id="IPR053138">
    <property type="entry name" value="N-alpha-Ac-DABA_deacetylase"/>
</dbReference>
<evidence type="ECO:0000256" key="2">
    <source>
        <dbReference type="ARBA" id="ARBA00022723"/>
    </source>
</evidence>
<dbReference type="CDD" id="cd06250">
    <property type="entry name" value="M14_PaAOTO_like"/>
    <property type="match status" value="1"/>
</dbReference>
<dbReference type="RefSeq" id="WP_158956273.1">
    <property type="nucleotide sequence ID" value="NZ_CP046915.1"/>
</dbReference>
<dbReference type="KEGG" id="pacs:FAZ98_28255"/>
<dbReference type="AlphaFoldDB" id="A0A7Z2GQ35"/>
<dbReference type="Proteomes" id="UP000433577">
    <property type="component" value="Chromosome 3"/>
</dbReference>
<reference evidence="6 7" key="1">
    <citation type="submission" date="2019-12" db="EMBL/GenBank/DDBJ databases">
        <title>Paraburkholderia acidiphila 7Q-K02 sp. nov and Paraburkholderia acidisoli DHF22 sp. nov., two strains isolated from forest soil.</title>
        <authorList>
            <person name="Gao Z."/>
            <person name="Qiu L."/>
        </authorList>
    </citation>
    <scope>NUCLEOTIDE SEQUENCE [LARGE SCALE GENOMIC DNA]</scope>
    <source>
        <strain evidence="6 7">DHF22</strain>
    </source>
</reference>
<evidence type="ECO:0000256" key="3">
    <source>
        <dbReference type="ARBA" id="ARBA00022801"/>
    </source>
</evidence>
<name>A0A7Z2GQ35_9BURK</name>
<dbReference type="SUPFAM" id="SSF53187">
    <property type="entry name" value="Zn-dependent exopeptidases"/>
    <property type="match status" value="1"/>
</dbReference>
<evidence type="ECO:0000313" key="7">
    <source>
        <dbReference type="Proteomes" id="UP000433577"/>
    </source>
</evidence>
<evidence type="ECO:0000256" key="1">
    <source>
        <dbReference type="ARBA" id="ARBA00001947"/>
    </source>
</evidence>
<keyword evidence="7" id="KW-1185">Reference proteome</keyword>
<dbReference type="GO" id="GO:0046872">
    <property type="term" value="F:metal ion binding"/>
    <property type="evidence" value="ECO:0007669"/>
    <property type="project" value="UniProtKB-KW"/>
</dbReference>
<dbReference type="PANTHER" id="PTHR37326">
    <property type="entry name" value="BLL3975 PROTEIN"/>
    <property type="match status" value="1"/>
</dbReference>
<evidence type="ECO:0000259" key="5">
    <source>
        <dbReference type="Pfam" id="PF24827"/>
    </source>
</evidence>
<gene>
    <name evidence="6" type="ORF">FAZ98_28255</name>
</gene>